<feature type="chain" id="PRO_5038122938" evidence="1">
    <location>
        <begin position="22"/>
        <end position="146"/>
    </location>
</feature>
<organism evidence="2 3">
    <name type="scientific">Azoarcus taiwanensis</name>
    <dbReference type="NCBI Taxonomy" id="666964"/>
    <lineage>
        <taxon>Bacteria</taxon>
        <taxon>Pseudomonadati</taxon>
        <taxon>Pseudomonadota</taxon>
        <taxon>Betaproteobacteria</taxon>
        <taxon>Rhodocyclales</taxon>
        <taxon>Zoogloeaceae</taxon>
        <taxon>Azoarcus</taxon>
    </lineage>
</organism>
<evidence type="ECO:0000256" key="1">
    <source>
        <dbReference type="SAM" id="SignalP"/>
    </source>
</evidence>
<dbReference type="EMBL" id="WTVM01000071">
    <property type="protein sequence ID" value="NMG03746.1"/>
    <property type="molecule type" value="Genomic_DNA"/>
</dbReference>
<dbReference type="Proteomes" id="UP000599523">
    <property type="component" value="Unassembled WGS sequence"/>
</dbReference>
<keyword evidence="3" id="KW-1185">Reference proteome</keyword>
<dbReference type="AlphaFoldDB" id="A0A972F860"/>
<proteinExistence type="predicted"/>
<keyword evidence="1" id="KW-0732">Signal</keyword>
<gene>
    <name evidence="2" type="ORF">GPA21_12290</name>
</gene>
<evidence type="ECO:0000313" key="3">
    <source>
        <dbReference type="Proteomes" id="UP000599523"/>
    </source>
</evidence>
<comment type="caution">
    <text evidence="2">The sequence shown here is derived from an EMBL/GenBank/DDBJ whole genome shotgun (WGS) entry which is preliminary data.</text>
</comment>
<accession>A0A972F860</accession>
<protein>
    <submittedName>
        <fullName evidence="2">Excinuclease</fullName>
    </submittedName>
</protein>
<sequence length="146" mass="15751">MKKKSLVVLAVLLAVSFNASARDDRKMLSVQDALASAAAEGKIGSDVRLFWGNQNHPTVSNRIGEWGTNKKTNALNKSDQEACNWVFLSAVIALQERARREGGNAIVNIRSNYKNNETSSETEFMCGVGNIIAGVALKGTVVKLAN</sequence>
<feature type="signal peptide" evidence="1">
    <location>
        <begin position="1"/>
        <end position="21"/>
    </location>
</feature>
<dbReference type="RefSeq" id="WP_168988442.1">
    <property type="nucleotide sequence ID" value="NZ_CAWPHM010000299.1"/>
</dbReference>
<evidence type="ECO:0000313" key="2">
    <source>
        <dbReference type="EMBL" id="NMG03746.1"/>
    </source>
</evidence>
<name>A0A972F860_9RHOO</name>
<reference evidence="2" key="1">
    <citation type="submission" date="2019-12" db="EMBL/GenBank/DDBJ databases">
        <title>Comparative genomics gives insights into the taxonomy of the Azoarcus-Aromatoleum group and reveals separate origins of nif in the plant-associated Azoarcus and non-plant-associated Aromatoleum sub-groups.</title>
        <authorList>
            <person name="Lafos M."/>
            <person name="Maluk M."/>
            <person name="Batista M."/>
            <person name="Junghare M."/>
            <person name="Carmona M."/>
            <person name="Faoro H."/>
            <person name="Cruz L.M."/>
            <person name="Battistoni F."/>
            <person name="De Souza E."/>
            <person name="Pedrosa F."/>
            <person name="Chen W.-M."/>
            <person name="Poole P.S."/>
            <person name="Dixon R.A."/>
            <person name="James E.K."/>
        </authorList>
    </citation>
    <scope>NUCLEOTIDE SEQUENCE</scope>
    <source>
        <strain evidence="2">NSC3</strain>
    </source>
</reference>